<dbReference type="InParanoid" id="A0A672UKY0"/>
<accession>A0A672UKY0</accession>
<dbReference type="InterPro" id="IPR014768">
    <property type="entry name" value="GBD/FH3_dom"/>
</dbReference>
<feature type="compositionally biased region" description="Pro residues" evidence="3">
    <location>
        <begin position="571"/>
        <end position="586"/>
    </location>
</feature>
<dbReference type="GO" id="GO:0031267">
    <property type="term" value="F:small GTPase binding"/>
    <property type="evidence" value="ECO:0007669"/>
    <property type="project" value="InterPro"/>
</dbReference>
<dbReference type="PANTHER" id="PTHR45857:SF3">
    <property type="entry name" value="FORMIN-LIKE PROTEIN 3"/>
    <property type="match status" value="1"/>
</dbReference>
<reference evidence="7" key="2">
    <citation type="submission" date="2025-08" db="UniProtKB">
        <authorList>
            <consortium name="Ensembl"/>
        </authorList>
    </citation>
    <scope>IDENTIFICATION</scope>
</reference>
<dbReference type="Pfam" id="PF06367">
    <property type="entry name" value="Drf_FH3"/>
    <property type="match status" value="1"/>
</dbReference>
<dbReference type="GO" id="GO:0005886">
    <property type="term" value="C:plasma membrane"/>
    <property type="evidence" value="ECO:0007669"/>
    <property type="project" value="Ensembl"/>
</dbReference>
<dbReference type="InterPro" id="IPR015425">
    <property type="entry name" value="FH2_Formin"/>
</dbReference>
<gene>
    <name evidence="7" type="primary">FMNL3</name>
</gene>
<dbReference type="Pfam" id="PF02181">
    <property type="entry name" value="FH2"/>
    <property type="match status" value="1"/>
</dbReference>
<evidence type="ECO:0000256" key="1">
    <source>
        <dbReference type="ARBA" id="ARBA00023449"/>
    </source>
</evidence>
<sequence>MRQPVPVGPVAGGKHPAGRGRWRGGCMWHFGGGGGTGGTPVLSPLPVPSRFSMNLPPDKARLLRQYDNEKKWDLICDQERFQVKSPPHAYIQKLRSFLEPGVTRKKFRRRVQESTKVLRELEISLRTNHIGWVREFLNDENKGLDVLVNYLSFAQCAVMLDFEGLEGEDGALEKLRAWSRSIEDLQPPSALPAPFASSIARSARQSALRYGTLPSRRALKNSRLVSQKDDVHLCIMCLRAIMNYQYGFNLVMSHPHAVNEIALSLNNKNPRMKALVLELLAAVCLVRGGHEIILAAFDNFKEVCKEKHRFERLMDYFRNEDSSIDFMVACMQFINIVVHSVEDMNFRVHLQYEFTKLGLEEFLQKSRHTESEKLQVQIQAYLDNVFDVGGLLEDAETKNVALEKVEELEEHLSHLTEKLLDLENENMMRVAELEKQLLQREKELEVVKETYEHTSHQVHTLRRLIQEKDEAFRRRYGSEPPPGPGAEAPPQPQPEPPGDTPRVPVLPPAEPAPPPPPPAPPLPPPAPPLPGESTGNPQAGYPKTGHPQNWSPSKLVTPKTGYLQTRHPQNQVPPNPATPKPAPPNRVPRGCSIPRMGREPPNPGVPAGSCPAAAIRIKKPIKTKFRLPVFNWTALKPNQISGTVFSELDDERVLEDLDLERFEELFKTKAQGPALDLVCAKSKGAQKAASKVTLLEANRAKNLAITLRKAGRGAEEICRAIHTFDLATLPVDFVECLMRFLPTEAEAKALRQYERERKPLEELADEDRFMLHFSKVERLPQRMAIMAFLGNFTDNLQMLTPQLNAIIAASASVKSSQKLKHMLEIILALGNYMNSSKRGAVYGFKLQSLDLLLDTKSTDRKMTLLHFIALTVREKYPELATFWQELHFVEKAAAVSLENVLLDVKELGRGMELLRRECGLHEHSVLRGFLASSEGKLERLQRDARTAEDAYNTVVRYFGESPKTTPPSVFFPVFVRFIRSYKDAEQENETRKKQEEVMREKLLAQEAKKQEKVSRNKWQQQELIAELRRRQAKDHRPVYEGKDGTIEDIITALKSVPFTARTAKRGSRFFCDPTHHDESNC</sequence>
<dbReference type="Pfam" id="PF06371">
    <property type="entry name" value="Drf_GBD"/>
    <property type="match status" value="2"/>
</dbReference>
<dbReference type="Gene3D" id="1.25.10.10">
    <property type="entry name" value="Leucine-rich Repeat Variant"/>
    <property type="match status" value="1"/>
</dbReference>
<dbReference type="InterPro" id="IPR042201">
    <property type="entry name" value="FH2_Formin_sf"/>
</dbReference>
<dbReference type="GeneTree" id="ENSGT00940000159962"/>
<dbReference type="InterPro" id="IPR010473">
    <property type="entry name" value="GTPase-bd"/>
</dbReference>
<proteinExistence type="inferred from homology"/>
<evidence type="ECO:0000313" key="7">
    <source>
        <dbReference type="Ensembl" id="ENSSHBP00005014676.1"/>
    </source>
</evidence>
<dbReference type="GO" id="GO:0008360">
    <property type="term" value="P:regulation of cell shape"/>
    <property type="evidence" value="ECO:0007669"/>
    <property type="project" value="Ensembl"/>
</dbReference>
<dbReference type="AlphaFoldDB" id="A0A672UKY0"/>
<name>A0A672UKY0_STRHB</name>
<evidence type="ECO:0000259" key="6">
    <source>
        <dbReference type="PROSITE" id="PS51444"/>
    </source>
</evidence>
<evidence type="ECO:0000256" key="2">
    <source>
        <dbReference type="SAM" id="Coils"/>
    </source>
</evidence>
<feature type="coiled-coil region" evidence="2">
    <location>
        <begin position="398"/>
        <end position="450"/>
    </location>
</feature>
<organism evidence="7 8">
    <name type="scientific">Strigops habroptila</name>
    <name type="common">Kakapo</name>
    <dbReference type="NCBI Taxonomy" id="2489341"/>
    <lineage>
        <taxon>Eukaryota</taxon>
        <taxon>Metazoa</taxon>
        <taxon>Chordata</taxon>
        <taxon>Craniata</taxon>
        <taxon>Vertebrata</taxon>
        <taxon>Euteleostomi</taxon>
        <taxon>Archelosauria</taxon>
        <taxon>Archosauria</taxon>
        <taxon>Dinosauria</taxon>
        <taxon>Saurischia</taxon>
        <taxon>Theropoda</taxon>
        <taxon>Coelurosauria</taxon>
        <taxon>Aves</taxon>
        <taxon>Neognathae</taxon>
        <taxon>Neoaves</taxon>
        <taxon>Telluraves</taxon>
        <taxon>Australaves</taxon>
        <taxon>Psittaciformes</taxon>
        <taxon>Psittacidae</taxon>
        <taxon>Strigops</taxon>
    </lineage>
</organism>
<dbReference type="GO" id="GO:0051015">
    <property type="term" value="F:actin filament binding"/>
    <property type="evidence" value="ECO:0007669"/>
    <property type="project" value="TreeGrafter"/>
</dbReference>
<feature type="domain" description="DAD" evidence="4">
    <location>
        <begin position="1034"/>
        <end position="1071"/>
    </location>
</feature>
<keyword evidence="8" id="KW-1185">Reference proteome</keyword>
<evidence type="ECO:0000259" key="5">
    <source>
        <dbReference type="PROSITE" id="PS51232"/>
    </source>
</evidence>
<dbReference type="PROSITE" id="PS51231">
    <property type="entry name" value="DAD"/>
    <property type="match status" value="1"/>
</dbReference>
<keyword evidence="2" id="KW-0175">Coiled coil</keyword>
<dbReference type="InterPro" id="IPR011989">
    <property type="entry name" value="ARM-like"/>
</dbReference>
<reference evidence="7 8" key="1">
    <citation type="submission" date="2019-11" db="EMBL/GenBank/DDBJ databases">
        <title>Strigops habroptila (kakapo) genome, bStrHab1, primary haplotype, v2.</title>
        <authorList>
            <person name="Jarvis E.D."/>
            <person name="Howard J."/>
            <person name="Rhie A."/>
            <person name="Phillippy A."/>
            <person name="Korlach J."/>
            <person name="Digby A."/>
            <person name="Iorns D."/>
            <person name="Eason D."/>
            <person name="Robertson B."/>
            <person name="Raemaekers T."/>
            <person name="Howe K."/>
            <person name="Lewin H."/>
            <person name="Damas J."/>
            <person name="Hastie A."/>
            <person name="Tracey A."/>
            <person name="Chow W."/>
            <person name="Fedrigo O."/>
        </authorList>
    </citation>
    <scope>NUCLEOTIDE SEQUENCE [LARGE SCALE GENOMIC DNA]</scope>
</reference>
<dbReference type="PROSITE" id="PS51232">
    <property type="entry name" value="GBD_FH3"/>
    <property type="match status" value="1"/>
</dbReference>
<reference evidence="7" key="3">
    <citation type="submission" date="2025-09" db="UniProtKB">
        <authorList>
            <consortium name="Ensembl"/>
        </authorList>
    </citation>
    <scope>IDENTIFICATION</scope>
</reference>
<dbReference type="GO" id="GO:0016477">
    <property type="term" value="P:cell migration"/>
    <property type="evidence" value="ECO:0007669"/>
    <property type="project" value="Ensembl"/>
</dbReference>
<dbReference type="SUPFAM" id="SSF101447">
    <property type="entry name" value="Formin homology 2 domain (FH2 domain)"/>
    <property type="match status" value="1"/>
</dbReference>
<dbReference type="SUPFAM" id="SSF48371">
    <property type="entry name" value="ARM repeat"/>
    <property type="match status" value="1"/>
</dbReference>
<dbReference type="GO" id="GO:0030866">
    <property type="term" value="P:cortical actin cytoskeleton organization"/>
    <property type="evidence" value="ECO:0007669"/>
    <property type="project" value="TreeGrafter"/>
</dbReference>
<dbReference type="SMART" id="SM01140">
    <property type="entry name" value="Drf_GBD"/>
    <property type="match status" value="1"/>
</dbReference>
<evidence type="ECO:0000313" key="8">
    <source>
        <dbReference type="Proteomes" id="UP000472266"/>
    </source>
</evidence>
<protein>
    <submittedName>
        <fullName evidence="7">Formin like 3</fullName>
    </submittedName>
</protein>
<feature type="domain" description="GBD/FH3" evidence="5">
    <location>
        <begin position="34"/>
        <end position="479"/>
    </location>
</feature>
<dbReference type="SMART" id="SM00498">
    <property type="entry name" value="FH2"/>
    <property type="match status" value="1"/>
</dbReference>
<dbReference type="FunFam" id="1.25.10.10:FF:000036">
    <property type="entry name" value="Formin-like protein 3 isoform 1"/>
    <property type="match status" value="1"/>
</dbReference>
<evidence type="ECO:0000256" key="3">
    <source>
        <dbReference type="SAM" id="MobiDB-lite"/>
    </source>
</evidence>
<dbReference type="SMART" id="SM01139">
    <property type="entry name" value="Drf_FH3"/>
    <property type="match status" value="1"/>
</dbReference>
<dbReference type="Ensembl" id="ENSSHBT00005017631.1">
    <property type="protein sequence ID" value="ENSSHBP00005014676.1"/>
    <property type="gene ID" value="ENSSHBG00005012806.1"/>
</dbReference>
<dbReference type="InterPro" id="IPR043592">
    <property type="entry name" value="FMNL_animal"/>
</dbReference>
<dbReference type="InterPro" id="IPR014767">
    <property type="entry name" value="DAD_dom"/>
</dbReference>
<dbReference type="PROSITE" id="PS51444">
    <property type="entry name" value="FH2"/>
    <property type="match status" value="1"/>
</dbReference>
<dbReference type="FunFam" id="1.20.58.2220:FF:000001">
    <property type="entry name" value="Formin-like 1, isoform CRA_c"/>
    <property type="match status" value="1"/>
</dbReference>
<feature type="region of interest" description="Disordered" evidence="3">
    <location>
        <begin position="474"/>
        <end position="586"/>
    </location>
</feature>
<dbReference type="GO" id="GO:0005794">
    <property type="term" value="C:Golgi apparatus"/>
    <property type="evidence" value="ECO:0007669"/>
    <property type="project" value="Ensembl"/>
</dbReference>
<dbReference type="GO" id="GO:0005829">
    <property type="term" value="C:cytosol"/>
    <property type="evidence" value="ECO:0007669"/>
    <property type="project" value="Ensembl"/>
</dbReference>
<dbReference type="InterPro" id="IPR010472">
    <property type="entry name" value="FH3_dom"/>
</dbReference>
<dbReference type="Proteomes" id="UP000472266">
    <property type="component" value="Chromosome 23"/>
</dbReference>
<comment type="similarity">
    <text evidence="1">Belongs to the formin homology family.</text>
</comment>
<dbReference type="Gene3D" id="1.20.58.2220">
    <property type="entry name" value="Formin, FH2 domain"/>
    <property type="match status" value="1"/>
</dbReference>
<dbReference type="InterPro" id="IPR016024">
    <property type="entry name" value="ARM-type_fold"/>
</dbReference>
<dbReference type="OMA" id="ELANFWH"/>
<feature type="compositionally biased region" description="Pro residues" evidence="3">
    <location>
        <begin position="479"/>
        <end position="530"/>
    </location>
</feature>
<feature type="domain" description="FH2" evidence="6">
    <location>
        <begin position="617"/>
        <end position="1007"/>
    </location>
</feature>
<dbReference type="GO" id="GO:0046847">
    <property type="term" value="P:filopodium assembly"/>
    <property type="evidence" value="ECO:0007669"/>
    <property type="project" value="Ensembl"/>
</dbReference>
<evidence type="ECO:0000259" key="4">
    <source>
        <dbReference type="PROSITE" id="PS51231"/>
    </source>
</evidence>
<dbReference type="PANTHER" id="PTHR45857">
    <property type="entry name" value="FORMIN-LIKE PROTEIN"/>
    <property type="match status" value="1"/>
</dbReference>